<dbReference type="RefSeq" id="WP_171832719.1">
    <property type="nucleotide sequence ID" value="NZ_CP053708.1"/>
</dbReference>
<dbReference type="Proteomes" id="UP000500767">
    <property type="component" value="Chromosome"/>
</dbReference>
<dbReference type="PANTHER" id="PTHR22946">
    <property type="entry name" value="DIENELACTONE HYDROLASE DOMAIN-CONTAINING PROTEIN-RELATED"/>
    <property type="match status" value="1"/>
</dbReference>
<dbReference type="InterPro" id="IPR029058">
    <property type="entry name" value="AB_hydrolase_fold"/>
</dbReference>
<dbReference type="AlphaFoldDB" id="A0A6M8HHG3"/>
<proteinExistence type="inferred from homology"/>
<dbReference type="InterPro" id="IPR000073">
    <property type="entry name" value="AB_hydrolase_1"/>
</dbReference>
<dbReference type="InterPro" id="IPR022742">
    <property type="entry name" value="Hydrolase_4"/>
</dbReference>
<dbReference type="GO" id="GO:0016787">
    <property type="term" value="F:hydrolase activity"/>
    <property type="evidence" value="ECO:0007669"/>
    <property type="project" value="UniProtKB-KW"/>
</dbReference>
<organism evidence="4 5">
    <name type="scientific">Lichenicola cladoniae</name>
    <dbReference type="NCBI Taxonomy" id="1484109"/>
    <lineage>
        <taxon>Bacteria</taxon>
        <taxon>Pseudomonadati</taxon>
        <taxon>Pseudomonadota</taxon>
        <taxon>Alphaproteobacteria</taxon>
        <taxon>Acetobacterales</taxon>
        <taxon>Acetobacteraceae</taxon>
        <taxon>Lichenicola</taxon>
    </lineage>
</organism>
<reference evidence="4 5" key="1">
    <citation type="journal article" date="2014" name="World J. Microbiol. Biotechnol.">
        <title>Biodiversity and physiological characteristics of Antarctic and Arctic lichens-associated bacteria.</title>
        <authorList>
            <person name="Lee Y.M."/>
            <person name="Kim E.H."/>
            <person name="Lee H.K."/>
            <person name="Hong S.G."/>
        </authorList>
    </citation>
    <scope>NUCLEOTIDE SEQUENCE [LARGE SCALE GENOMIC DNA]</scope>
    <source>
        <strain evidence="4 5">PAMC 26569</strain>
    </source>
</reference>
<keyword evidence="4" id="KW-0378">Hydrolase</keyword>
<gene>
    <name evidence="4" type="ORF">HN018_00660</name>
</gene>
<name>A0A6M8HHG3_9PROT</name>
<dbReference type="Gene3D" id="3.40.50.1820">
    <property type="entry name" value="alpha/beta hydrolase"/>
    <property type="match status" value="2"/>
</dbReference>
<dbReference type="Pfam" id="PF12697">
    <property type="entry name" value="Abhydrolase_6"/>
    <property type="match status" value="1"/>
</dbReference>
<evidence type="ECO:0000256" key="1">
    <source>
        <dbReference type="ARBA" id="ARBA00038115"/>
    </source>
</evidence>
<feature type="domain" description="AB hydrolase-1" evidence="3">
    <location>
        <begin position="324"/>
        <end position="557"/>
    </location>
</feature>
<dbReference type="KEGG" id="lck:HN018_00660"/>
<evidence type="ECO:0000313" key="4">
    <source>
        <dbReference type="EMBL" id="QKE88759.1"/>
    </source>
</evidence>
<dbReference type="InterPro" id="IPR050261">
    <property type="entry name" value="FrsA_esterase"/>
</dbReference>
<dbReference type="SUPFAM" id="SSF53474">
    <property type="entry name" value="alpha/beta-Hydrolases"/>
    <property type="match status" value="2"/>
</dbReference>
<dbReference type="Pfam" id="PF12146">
    <property type="entry name" value="Hydrolase_4"/>
    <property type="match status" value="1"/>
</dbReference>
<evidence type="ECO:0000259" key="3">
    <source>
        <dbReference type="Pfam" id="PF12697"/>
    </source>
</evidence>
<evidence type="ECO:0000259" key="2">
    <source>
        <dbReference type="Pfam" id="PF12146"/>
    </source>
</evidence>
<evidence type="ECO:0000313" key="5">
    <source>
        <dbReference type="Proteomes" id="UP000500767"/>
    </source>
</evidence>
<dbReference type="PANTHER" id="PTHR22946:SF0">
    <property type="entry name" value="DIENELACTONE HYDROLASE DOMAIN-CONTAINING PROTEIN"/>
    <property type="match status" value="1"/>
</dbReference>
<keyword evidence="5" id="KW-1185">Reference proteome</keyword>
<accession>A0A6M8HHG3</accession>
<dbReference type="EMBL" id="CP053708">
    <property type="protein sequence ID" value="QKE88759.1"/>
    <property type="molecule type" value="Genomic_DNA"/>
</dbReference>
<comment type="similarity">
    <text evidence="1">Belongs to the AB hydrolase superfamily. FUS2 hydrolase family.</text>
</comment>
<sequence length="595" mass="64898">MPMIPITFSGCFGWLHPGAGTTGVVLCGAFGHENMNAHRGWKYLADHLSRQGFHVVRFDYPGTGDSLGLDTDPDRLAAWRDSISAATVFLRSATDTDSVILIGLRLGATLALLASQDIERVKAIACLAPVLSGRSYIRELRLLTNAWREANHLPAEARTGGDLDVVGKHLTNETLRTLSALKLQELEVAAKAVLLMQEFEGPLSTDLVNLLSNQGCTVLNEDFPESSDYLQNSLSSRIPEKSFRMLIDWCAALPSDQIPVVDAKPVPQPVESVLRLSNAIETPLRFGPNGKLFGILCAQTGRIPSTLPTVIMLNTGFGRHTGDGRVFVTMARELASSGIASLRMDLAGFGDSDTASDARVEPYLNDTNNDVVAAIDALEGLGHVHPVLIGICSGAYAAFHAALAEPRVRGLLLVNLQKFIWKAGSSLEVENTRLRRPLTFYVRSIAQPAAWRRIVRGNVKPLAIVKVLSSRLFLGLIRRVFLRFESITGTATRSGQIKRWLQLLNSREVDLSLLYSEADPGISELACYAQRTQTGIRNLPNVRVVMLAAADHALLDHTARNQFMDIARQIITTERVDSHAACPARSRGEVMADSV</sequence>
<protein>
    <submittedName>
        <fullName evidence="4">Alpha/beta fold hydrolase</fullName>
    </submittedName>
</protein>
<feature type="domain" description="Serine aminopeptidase S33" evidence="2">
    <location>
        <begin position="42"/>
        <end position="144"/>
    </location>
</feature>